<keyword evidence="4" id="KW-1185">Reference proteome</keyword>
<dbReference type="InterPro" id="IPR012341">
    <property type="entry name" value="6hp_glycosidase-like_sf"/>
</dbReference>
<dbReference type="InterPro" id="IPR008928">
    <property type="entry name" value="6-hairpin_glycosidase_sf"/>
</dbReference>
<dbReference type="Pfam" id="PF22422">
    <property type="entry name" value="MGH1-like_GH"/>
    <property type="match status" value="1"/>
</dbReference>
<dbReference type="EMBL" id="SZQL01000025">
    <property type="protein sequence ID" value="TKK64999.1"/>
    <property type="molecule type" value="Genomic_DNA"/>
</dbReference>
<sequence>MQNINEEEEQKRLNENYSKTKNWLKWGPYLSERQWATVREDYSSNGDVWNYITHDMSRSKAYRWGEDGIAGIADNLQRICFAIALWNGKDDILKERLFGLTPNYGNHGEDVKELYYYLDNTPSHSYMKYLYKYPQAAFPYHDLEQTNRKRNKDDDEYEITDTGIFDGNRYFDVYTEYAKRDEEDICIRITVYNRSEDNAPITLLPTLWMRNLWSYGLANGKPVIELIKNEMTGELKITNMQVGEYSFYFQKTATVLFTENDTNTQRLYNAPNKSPFVKDAFHNAVIHEGFALFSNKKNGTKCSPVYHFNIEPGGSVIIKLRLSKQSLPDPLNREFDEVFTKRIHEANEFYSHLIKSANEDLKNIQRQAFAGMLWNKQFYYFDIPSWLNGDKGQPAPPVQRKSGRDSDWPTLNNEDIISMPDKWEYPWYATWDLAFHCIPFAMLDAQFAKDQLVLLLREWYMSPNGQLPAYEWSFSDVNPPVHAWACMQVYKTDKERTGNGDTLFLERIFQKLLINFTWWVNRKDRFNNNVFEGGFLGLDNIGLFDRNKVPGGGVLQQADGTAWMGMYCLNMLEIALELAQSNVAYEDLATKFFEHFTYIASSLNRISQDFPGSWDEEEGFFYDVLKMPNGKFIPIKVRSLVGLTTLFSVHVINKELLEKVPEFHRRLKWFVRYRQKNNQYKVIEDIDAKSGILLSLVPYKRLKKILNALLDENEFLSPGGIRSLSKIHQKPYKIIIDGKEFGLNYQPGESNSDLFGGNSNWRGPVWMPMNYLIILALEKYHKYFQNELLVELPSHSGNMVNLETVANELRRRLTNIFAMNLKEKRLLNGQNNIFNHNKHFKDLVLFYECFHGDNCRGIGASHQTGWTGIITEIIRKLNP</sequence>
<evidence type="ECO:0000259" key="2">
    <source>
        <dbReference type="Pfam" id="PF22422"/>
    </source>
</evidence>
<evidence type="ECO:0000259" key="1">
    <source>
        <dbReference type="Pfam" id="PF03200"/>
    </source>
</evidence>
<feature type="domain" description="Glycosyl hydrolase family 63 C-terminal" evidence="1">
    <location>
        <begin position="656"/>
        <end position="874"/>
    </location>
</feature>
<dbReference type="GO" id="GO:0004573">
    <property type="term" value="F:Glc3Man9GlcNAc2 oligosaccharide glucosidase activity"/>
    <property type="evidence" value="ECO:0007669"/>
    <property type="project" value="InterPro"/>
</dbReference>
<dbReference type="PANTHER" id="PTHR10412">
    <property type="entry name" value="MANNOSYL-OLIGOSACCHARIDE GLUCOSIDASE"/>
    <property type="match status" value="1"/>
</dbReference>
<dbReference type="AlphaFoldDB" id="A0A4U3KTF3"/>
<dbReference type="SUPFAM" id="SSF48208">
    <property type="entry name" value="Six-hairpin glycosidases"/>
    <property type="match status" value="1"/>
</dbReference>
<protein>
    <submittedName>
        <fullName evidence="3">Glucosidase</fullName>
    </submittedName>
</protein>
<dbReference type="GO" id="GO:0009311">
    <property type="term" value="P:oligosaccharide metabolic process"/>
    <property type="evidence" value="ECO:0007669"/>
    <property type="project" value="InterPro"/>
</dbReference>
<dbReference type="OrthoDB" id="9781878at2"/>
<dbReference type="InterPro" id="IPR054491">
    <property type="entry name" value="MGH1-like_GH"/>
</dbReference>
<evidence type="ECO:0000313" key="3">
    <source>
        <dbReference type="EMBL" id="TKK64999.1"/>
    </source>
</evidence>
<name>A0A4U3KTF3_9BACT</name>
<feature type="domain" description="Mannosylglycerate hydrolase MGH1-like glycoside hydrolase" evidence="2">
    <location>
        <begin position="425"/>
        <end position="526"/>
    </location>
</feature>
<gene>
    <name evidence="3" type="ORF">FC093_21065</name>
</gene>
<dbReference type="Proteomes" id="UP000305848">
    <property type="component" value="Unassembled WGS sequence"/>
</dbReference>
<dbReference type="InterPro" id="IPR004888">
    <property type="entry name" value="Glycoside_hydrolase_63"/>
</dbReference>
<reference evidence="3 4" key="1">
    <citation type="submission" date="2019-05" db="EMBL/GenBank/DDBJ databases">
        <title>Panacibacter sp. strain 17mud1-8 Genome sequencing and assembly.</title>
        <authorList>
            <person name="Chhetri G."/>
        </authorList>
    </citation>
    <scope>NUCLEOTIDE SEQUENCE [LARGE SCALE GENOMIC DNA]</scope>
    <source>
        <strain evidence="3 4">17mud1-8</strain>
    </source>
</reference>
<accession>A0A4U3KTF3</accession>
<dbReference type="Pfam" id="PF03200">
    <property type="entry name" value="Glyco_hydro_63"/>
    <property type="match status" value="1"/>
</dbReference>
<organism evidence="3 4">
    <name type="scientific">Ilyomonas limi</name>
    <dbReference type="NCBI Taxonomy" id="2575867"/>
    <lineage>
        <taxon>Bacteria</taxon>
        <taxon>Pseudomonadati</taxon>
        <taxon>Bacteroidota</taxon>
        <taxon>Chitinophagia</taxon>
        <taxon>Chitinophagales</taxon>
        <taxon>Chitinophagaceae</taxon>
        <taxon>Ilyomonas</taxon>
    </lineage>
</organism>
<dbReference type="InterPro" id="IPR031335">
    <property type="entry name" value="Glyco_hydro_63_C"/>
</dbReference>
<proteinExistence type="predicted"/>
<dbReference type="Gene3D" id="1.50.10.10">
    <property type="match status" value="1"/>
</dbReference>
<comment type="caution">
    <text evidence="3">The sequence shown here is derived from an EMBL/GenBank/DDBJ whole genome shotgun (WGS) entry which is preliminary data.</text>
</comment>
<dbReference type="RefSeq" id="WP_137263798.1">
    <property type="nucleotide sequence ID" value="NZ_SZQL01000025.1"/>
</dbReference>
<evidence type="ECO:0000313" key="4">
    <source>
        <dbReference type="Proteomes" id="UP000305848"/>
    </source>
</evidence>
<dbReference type="PANTHER" id="PTHR10412:SF10">
    <property type="entry name" value="GLYCOSYL HYDROLASE FAMILY 63 C-TERMINAL DOMAIN-CONTAINING PROTEIN"/>
    <property type="match status" value="1"/>
</dbReference>